<sequence>APRNMPTQRKAPQNMPTQRKAPPNMPTQRKAPRARKLGSAISQLIVQTIAASNDRSGMALPTLKKVLAATGYDVKKNQDRVRVAVKSLVKKGVLVQTRGFGASAAYKINDTRVRLPSKRRTSRTARPKAKRGVGRKAPRNMPTQRNGAPKHAHTKEGAPKHAHTEEGAPKHAHTEEGAPKHAHTKEGAPKHAHTEEGAPKHAHTEEGAPKHAHTEEGAPKHAHTEEGATKHA</sequence>
<feature type="region of interest" description="Disordered" evidence="1">
    <location>
        <begin position="111"/>
        <end position="232"/>
    </location>
</feature>
<dbReference type="AlphaFoldDB" id="H3BYQ8"/>
<dbReference type="STRING" id="99883.ENSTNIP00000001124"/>
<dbReference type="GO" id="GO:0000786">
    <property type="term" value="C:nucleosome"/>
    <property type="evidence" value="ECO:0007669"/>
    <property type="project" value="InterPro"/>
</dbReference>
<dbReference type="SUPFAM" id="SSF46785">
    <property type="entry name" value="Winged helix' DNA-binding domain"/>
    <property type="match status" value="1"/>
</dbReference>
<evidence type="ECO:0000313" key="3">
    <source>
        <dbReference type="Ensembl" id="ENSTNIP00000001124.1"/>
    </source>
</evidence>
<dbReference type="InParanoid" id="H3BYQ8"/>
<feature type="region of interest" description="Disordered" evidence="1">
    <location>
        <begin position="1"/>
        <end position="37"/>
    </location>
</feature>
<proteinExistence type="predicted"/>
<feature type="compositionally biased region" description="Basic and acidic residues" evidence="1">
    <location>
        <begin position="154"/>
        <end position="232"/>
    </location>
</feature>
<name>H3BYQ8_TETNG</name>
<dbReference type="InterPro" id="IPR005818">
    <property type="entry name" value="Histone_H1/H5_H15"/>
</dbReference>
<keyword evidence="4" id="KW-1185">Reference proteome</keyword>
<dbReference type="OMA" id="APKHAHT"/>
<organism evidence="3 4">
    <name type="scientific">Tetraodon nigroviridis</name>
    <name type="common">Spotted green pufferfish</name>
    <name type="synonym">Chelonodon nigroviridis</name>
    <dbReference type="NCBI Taxonomy" id="99883"/>
    <lineage>
        <taxon>Eukaryota</taxon>
        <taxon>Metazoa</taxon>
        <taxon>Chordata</taxon>
        <taxon>Craniata</taxon>
        <taxon>Vertebrata</taxon>
        <taxon>Euteleostomi</taxon>
        <taxon>Actinopterygii</taxon>
        <taxon>Neopterygii</taxon>
        <taxon>Teleostei</taxon>
        <taxon>Neoteleostei</taxon>
        <taxon>Acanthomorphata</taxon>
        <taxon>Eupercaria</taxon>
        <taxon>Tetraodontiformes</taxon>
        <taxon>Tetradontoidea</taxon>
        <taxon>Tetraodontidae</taxon>
        <taxon>Tetraodon</taxon>
    </lineage>
</organism>
<dbReference type="Pfam" id="PF00538">
    <property type="entry name" value="Linker_histone"/>
    <property type="match status" value="1"/>
</dbReference>
<reference evidence="3" key="2">
    <citation type="submission" date="2025-08" db="UniProtKB">
        <authorList>
            <consortium name="Ensembl"/>
        </authorList>
    </citation>
    <scope>IDENTIFICATION</scope>
</reference>
<feature type="domain" description="H15" evidence="2">
    <location>
        <begin position="37"/>
        <end position="110"/>
    </location>
</feature>
<reference evidence="4" key="1">
    <citation type="journal article" date="2004" name="Nature">
        <title>Genome duplication in the teleost fish Tetraodon nigroviridis reveals the early vertebrate proto-karyotype.</title>
        <authorList>
            <person name="Jaillon O."/>
            <person name="Aury J.-M."/>
            <person name="Brunet F."/>
            <person name="Petit J.-L."/>
            <person name="Stange-Thomann N."/>
            <person name="Mauceli E."/>
            <person name="Bouneau L."/>
            <person name="Fischer C."/>
            <person name="Ozouf-Costaz C."/>
            <person name="Bernot A."/>
            <person name="Nicaud S."/>
            <person name="Jaffe D."/>
            <person name="Fisher S."/>
            <person name="Lutfalla G."/>
            <person name="Dossat C."/>
            <person name="Segurens B."/>
            <person name="Dasilva C."/>
            <person name="Salanoubat M."/>
            <person name="Levy M."/>
            <person name="Boudet N."/>
            <person name="Castellano S."/>
            <person name="Anthouard V."/>
            <person name="Jubin C."/>
            <person name="Castelli V."/>
            <person name="Katinka M."/>
            <person name="Vacherie B."/>
            <person name="Biemont C."/>
            <person name="Skalli Z."/>
            <person name="Cattolico L."/>
            <person name="Poulain J."/>
            <person name="De Berardinis V."/>
            <person name="Cruaud C."/>
            <person name="Duprat S."/>
            <person name="Brottier P."/>
            <person name="Coutanceau J.-P."/>
            <person name="Gouzy J."/>
            <person name="Parra G."/>
            <person name="Lardier G."/>
            <person name="Chapple C."/>
            <person name="McKernan K.J."/>
            <person name="McEwan P."/>
            <person name="Bosak S."/>
            <person name="Kellis M."/>
            <person name="Volff J.-N."/>
            <person name="Guigo R."/>
            <person name="Zody M.C."/>
            <person name="Mesirov J."/>
            <person name="Lindblad-Toh K."/>
            <person name="Birren B."/>
            <person name="Nusbaum C."/>
            <person name="Kahn D."/>
            <person name="Robinson-Rechavi M."/>
            <person name="Laudet V."/>
            <person name="Schachter V."/>
            <person name="Quetier F."/>
            <person name="Saurin W."/>
            <person name="Scarpelli C."/>
            <person name="Wincker P."/>
            <person name="Lander E.S."/>
            <person name="Weissenbach J."/>
            <person name="Roest Crollius H."/>
        </authorList>
    </citation>
    <scope>NUCLEOTIDE SEQUENCE [LARGE SCALE GENOMIC DNA]</scope>
</reference>
<dbReference type="HOGENOM" id="CLU_052897_7_0_1"/>
<dbReference type="Proteomes" id="UP000007303">
    <property type="component" value="Unassembled WGS sequence"/>
</dbReference>
<feature type="compositionally biased region" description="Polar residues" evidence="1">
    <location>
        <begin position="1"/>
        <end position="17"/>
    </location>
</feature>
<protein>
    <submittedName>
        <fullName evidence="3">Zgc:110425</fullName>
    </submittedName>
</protein>
<dbReference type="InterPro" id="IPR036390">
    <property type="entry name" value="WH_DNA-bd_sf"/>
</dbReference>
<dbReference type="GO" id="GO:0003677">
    <property type="term" value="F:DNA binding"/>
    <property type="evidence" value="ECO:0007669"/>
    <property type="project" value="InterPro"/>
</dbReference>
<dbReference type="CDD" id="cd00073">
    <property type="entry name" value="H15"/>
    <property type="match status" value="1"/>
</dbReference>
<evidence type="ECO:0000256" key="1">
    <source>
        <dbReference type="SAM" id="MobiDB-lite"/>
    </source>
</evidence>
<dbReference type="SMART" id="SM00526">
    <property type="entry name" value="H15"/>
    <property type="match status" value="1"/>
</dbReference>
<dbReference type="Ensembl" id="ENSTNIT00000002208.1">
    <property type="protein sequence ID" value="ENSTNIP00000001124.1"/>
    <property type="gene ID" value="ENSTNIG00000001697.1"/>
</dbReference>
<feature type="compositionally biased region" description="Basic residues" evidence="1">
    <location>
        <begin position="115"/>
        <end position="138"/>
    </location>
</feature>
<evidence type="ECO:0000313" key="4">
    <source>
        <dbReference type="Proteomes" id="UP000007303"/>
    </source>
</evidence>
<reference evidence="3" key="3">
    <citation type="submission" date="2025-09" db="UniProtKB">
        <authorList>
            <consortium name="Ensembl"/>
        </authorList>
    </citation>
    <scope>IDENTIFICATION</scope>
</reference>
<dbReference type="GO" id="GO:0006334">
    <property type="term" value="P:nucleosome assembly"/>
    <property type="evidence" value="ECO:0007669"/>
    <property type="project" value="InterPro"/>
</dbReference>
<dbReference type="Gene3D" id="1.10.10.10">
    <property type="entry name" value="Winged helix-like DNA-binding domain superfamily/Winged helix DNA-binding domain"/>
    <property type="match status" value="1"/>
</dbReference>
<accession>H3BYQ8</accession>
<dbReference type="InterPro" id="IPR036388">
    <property type="entry name" value="WH-like_DNA-bd_sf"/>
</dbReference>
<evidence type="ECO:0000259" key="2">
    <source>
        <dbReference type="PROSITE" id="PS51504"/>
    </source>
</evidence>
<dbReference type="PROSITE" id="PS51504">
    <property type="entry name" value="H15"/>
    <property type="match status" value="1"/>
</dbReference>
<dbReference type="GeneTree" id="ENSGT00950000183089"/>